<dbReference type="OrthoDB" id="8019723at2"/>
<protein>
    <submittedName>
        <fullName evidence="2">Uncharacterized protein</fullName>
    </submittedName>
</protein>
<evidence type="ECO:0000313" key="1">
    <source>
        <dbReference type="EMBL" id="GJD54337.1"/>
    </source>
</evidence>
<keyword evidence="4" id="KW-1185">Reference proteome</keyword>
<name>A0A564FYG7_9HYPH</name>
<evidence type="ECO:0000313" key="3">
    <source>
        <dbReference type="Proteomes" id="UP000401717"/>
    </source>
</evidence>
<dbReference type="RefSeq" id="WP_144764682.1">
    <property type="nucleotide sequence ID" value="NZ_BPQI01000004.1"/>
</dbReference>
<dbReference type="EMBL" id="BPQI01000004">
    <property type="protein sequence ID" value="GJD54337.1"/>
    <property type="molecule type" value="Genomic_DNA"/>
</dbReference>
<dbReference type="AlphaFoldDB" id="A0A564FYG7"/>
<organism evidence="2 3">
    <name type="scientific">Methylobacterium dankookense</name>
    <dbReference type="NCBI Taxonomy" id="560405"/>
    <lineage>
        <taxon>Bacteria</taxon>
        <taxon>Pseudomonadati</taxon>
        <taxon>Pseudomonadota</taxon>
        <taxon>Alphaproteobacteria</taxon>
        <taxon>Hyphomicrobiales</taxon>
        <taxon>Methylobacteriaceae</taxon>
        <taxon>Methylobacterium</taxon>
    </lineage>
</organism>
<accession>A0A564FYG7</accession>
<reference evidence="1" key="3">
    <citation type="submission" date="2021-08" db="EMBL/GenBank/DDBJ databases">
        <authorList>
            <person name="Tani A."/>
            <person name="Ola A."/>
            <person name="Ogura Y."/>
            <person name="Katsura K."/>
            <person name="Hayashi T."/>
        </authorList>
    </citation>
    <scope>NUCLEOTIDE SEQUENCE</scope>
    <source>
        <strain evidence="1">DSM 22415</strain>
    </source>
</reference>
<gene>
    <name evidence="1" type="ORF">IFDJLNFL_0208</name>
    <name evidence="2" type="ORF">MTDSW087_02730</name>
</gene>
<reference evidence="1" key="2">
    <citation type="journal article" date="2021" name="Front. Microbiol.">
        <title>Comprehensive Comparative Genomics and Phenotyping of Methylobacterium Species.</title>
        <authorList>
            <person name="Alessa O."/>
            <person name="Ogura Y."/>
            <person name="Fujitani Y."/>
            <person name="Takami H."/>
            <person name="Hayashi T."/>
            <person name="Sahin N."/>
            <person name="Tani A."/>
        </authorList>
    </citation>
    <scope>NUCLEOTIDE SEQUENCE</scope>
    <source>
        <strain evidence="1">DSM 22415</strain>
    </source>
</reference>
<dbReference type="EMBL" id="CABFVH010000015">
    <property type="protein sequence ID" value="VUF13032.1"/>
    <property type="molecule type" value="Genomic_DNA"/>
</dbReference>
<evidence type="ECO:0000313" key="2">
    <source>
        <dbReference type="EMBL" id="VUF13032.1"/>
    </source>
</evidence>
<proteinExistence type="predicted"/>
<evidence type="ECO:0000313" key="4">
    <source>
        <dbReference type="Proteomes" id="UP001055303"/>
    </source>
</evidence>
<dbReference type="Proteomes" id="UP001055303">
    <property type="component" value="Unassembled WGS sequence"/>
</dbReference>
<dbReference type="Proteomes" id="UP000401717">
    <property type="component" value="Unassembled WGS sequence"/>
</dbReference>
<sequence length="85" mass="9504">MSAVISELRLLRDAVEEDLDRRRVDENLGRGVYGYVGCLIRLVEDGDRDPVRSLNEARSAAGFLRAVPRLPDPRPRSWNAPSCPA</sequence>
<reference evidence="2 3" key="1">
    <citation type="submission" date="2019-06" db="EMBL/GenBank/DDBJ databases">
        <authorList>
            <person name="Rodrigo-Torres L."/>
            <person name="Arahal R. D."/>
            <person name="Lucena T."/>
        </authorList>
    </citation>
    <scope>NUCLEOTIDE SEQUENCE [LARGE SCALE GENOMIC DNA]</scope>
    <source>
        <strain evidence="2 3">SW08-7</strain>
    </source>
</reference>